<feature type="domain" description="RNA-binding S4" evidence="7">
    <location>
        <begin position="13"/>
        <end position="77"/>
    </location>
</feature>
<proteinExistence type="inferred from homology"/>
<comment type="caution">
    <text evidence="8">The sequence shown here is derived from an EMBL/GenBank/DDBJ whole genome shotgun (WGS) entry which is preliminary data.</text>
</comment>
<evidence type="ECO:0000256" key="4">
    <source>
        <dbReference type="ARBA" id="ARBA00031870"/>
    </source>
</evidence>
<name>A0A6N7J0G6_9FIRM</name>
<dbReference type="PANTHER" id="PTHR21600:SF83">
    <property type="entry name" value="PSEUDOURIDYLATE SYNTHASE RPUSD4, MITOCHONDRIAL"/>
    <property type="match status" value="1"/>
</dbReference>
<dbReference type="InterPro" id="IPR050188">
    <property type="entry name" value="RluA_PseudoU_synthase"/>
</dbReference>
<dbReference type="AlphaFoldDB" id="A0A6N7J0G6"/>
<dbReference type="GO" id="GO:0120159">
    <property type="term" value="F:rRNA pseudouridine synthase activity"/>
    <property type="evidence" value="ECO:0007669"/>
    <property type="project" value="UniProtKB-ARBA"/>
</dbReference>
<sequence>MKELIISEANEKERLNKYLSHLLSNASMGFIYKMLRKKNITLNGKKASGNELLKSGDIIKIFFSDETYDKFTANDRGIVPAQNPLEPLTVLYEDSDIIAVHKPAGLLSQSDKRGGDCVNSRILFLLSSRGEMETGFTPSIVNRLDRNTSGIVLAGKTYRGSRMLSDLIQSRDVIKTYYCIADGHFKREGIYRVWHTENKDNTVNVSDKETEGAKEIVTEFFPERYSRSHTLIRIILHTGRKHQIRASLSHLGYPVTGDSKYGKGHEKHMYLHAFSVRIPGIGTIEDPLPDYFRRFMDADI</sequence>
<dbReference type="Gene3D" id="3.30.2350.10">
    <property type="entry name" value="Pseudouridine synthase"/>
    <property type="match status" value="1"/>
</dbReference>
<dbReference type="EMBL" id="VOGC01000006">
    <property type="protein sequence ID" value="MQN01525.1"/>
    <property type="molecule type" value="Genomic_DNA"/>
</dbReference>
<dbReference type="InterPro" id="IPR036986">
    <property type="entry name" value="S4_RNA-bd_sf"/>
</dbReference>
<dbReference type="SUPFAM" id="SSF55120">
    <property type="entry name" value="Pseudouridine synthase"/>
    <property type="match status" value="1"/>
</dbReference>
<dbReference type="CDD" id="cd02869">
    <property type="entry name" value="PseudoU_synth_RluA_like"/>
    <property type="match status" value="1"/>
</dbReference>
<organism evidence="8 9">
    <name type="scientific">Candidatus Weimeria bifida</name>
    <dbReference type="NCBI Taxonomy" id="2599074"/>
    <lineage>
        <taxon>Bacteria</taxon>
        <taxon>Bacillati</taxon>
        <taxon>Bacillota</taxon>
        <taxon>Clostridia</taxon>
        <taxon>Lachnospirales</taxon>
        <taxon>Lachnospiraceae</taxon>
        <taxon>Candidatus Weimeria</taxon>
    </lineage>
</organism>
<dbReference type="InterPro" id="IPR006145">
    <property type="entry name" value="PsdUridine_synth_RsuA/RluA"/>
</dbReference>
<keyword evidence="9" id="KW-1185">Reference proteome</keyword>
<accession>A0A6N7J0G6</accession>
<evidence type="ECO:0000313" key="8">
    <source>
        <dbReference type="EMBL" id="MQN01525.1"/>
    </source>
</evidence>
<evidence type="ECO:0000313" key="9">
    <source>
        <dbReference type="Proteomes" id="UP000460257"/>
    </source>
</evidence>
<dbReference type="SMART" id="SM00363">
    <property type="entry name" value="S4"/>
    <property type="match status" value="1"/>
</dbReference>
<evidence type="ECO:0000256" key="6">
    <source>
        <dbReference type="PROSITE-ProRule" id="PRU00182"/>
    </source>
</evidence>
<dbReference type="Proteomes" id="UP000460257">
    <property type="component" value="Unassembled WGS sequence"/>
</dbReference>
<evidence type="ECO:0000256" key="1">
    <source>
        <dbReference type="ARBA" id="ARBA00000073"/>
    </source>
</evidence>
<dbReference type="SUPFAM" id="SSF55174">
    <property type="entry name" value="Alpha-L RNA-binding motif"/>
    <property type="match status" value="1"/>
</dbReference>
<gene>
    <name evidence="8" type="ORF">FRC54_06290</name>
</gene>
<dbReference type="Pfam" id="PF00849">
    <property type="entry name" value="PseudoU_synth_2"/>
    <property type="match status" value="1"/>
</dbReference>
<dbReference type="CDD" id="cd00165">
    <property type="entry name" value="S4"/>
    <property type="match status" value="1"/>
</dbReference>
<dbReference type="PANTHER" id="PTHR21600">
    <property type="entry name" value="MITOCHONDRIAL RNA PSEUDOURIDINE SYNTHASE"/>
    <property type="match status" value="1"/>
</dbReference>
<evidence type="ECO:0000259" key="7">
    <source>
        <dbReference type="SMART" id="SM00363"/>
    </source>
</evidence>
<dbReference type="InterPro" id="IPR020103">
    <property type="entry name" value="PsdUridine_synth_cat_dom_sf"/>
</dbReference>
<comment type="similarity">
    <text evidence="2">Belongs to the pseudouridine synthase RluA family.</text>
</comment>
<keyword evidence="6" id="KW-0694">RNA-binding</keyword>
<reference evidence="8" key="1">
    <citation type="journal article" date="2020" name="Appl. Environ. Microbiol.">
        <title>Medium-Chain Fatty Acid Synthesis by 'Candidatus Weimeria bifida' gen. nov., sp. nov., and 'Candidatus Pseudoramibacter fermentans' sp. nov.</title>
        <authorList>
            <person name="Scarborough M.J."/>
            <person name="Myers K.S."/>
            <person name="Donohue T.J."/>
            <person name="Noguera D.R."/>
        </authorList>
    </citation>
    <scope>NUCLEOTIDE SEQUENCE</scope>
    <source>
        <strain evidence="8">LCO1.1</strain>
    </source>
</reference>
<protein>
    <recommendedName>
        <fullName evidence="4">RNA pseudouridylate synthase</fullName>
    </recommendedName>
    <alternativeName>
        <fullName evidence="5">RNA-uridine isomerase</fullName>
    </alternativeName>
</protein>
<dbReference type="InterPro" id="IPR002942">
    <property type="entry name" value="S4_RNA-bd"/>
</dbReference>
<dbReference type="InterPro" id="IPR006224">
    <property type="entry name" value="PsdUridine_synth_RluA-like_CS"/>
</dbReference>
<evidence type="ECO:0000256" key="5">
    <source>
        <dbReference type="ARBA" id="ARBA00033164"/>
    </source>
</evidence>
<dbReference type="PROSITE" id="PS01129">
    <property type="entry name" value="PSI_RLU"/>
    <property type="match status" value="1"/>
</dbReference>
<comment type="catalytic activity">
    <reaction evidence="1">
        <text>a uridine in RNA = a pseudouridine in RNA</text>
        <dbReference type="Rhea" id="RHEA:48348"/>
        <dbReference type="Rhea" id="RHEA-COMP:12068"/>
        <dbReference type="Rhea" id="RHEA-COMP:12069"/>
        <dbReference type="ChEBI" id="CHEBI:65314"/>
        <dbReference type="ChEBI" id="CHEBI:65315"/>
    </reaction>
</comment>
<evidence type="ECO:0000256" key="2">
    <source>
        <dbReference type="ARBA" id="ARBA00010876"/>
    </source>
</evidence>
<dbReference type="GO" id="GO:0003723">
    <property type="term" value="F:RNA binding"/>
    <property type="evidence" value="ECO:0007669"/>
    <property type="project" value="UniProtKB-KW"/>
</dbReference>
<dbReference type="Gene3D" id="3.10.290.10">
    <property type="entry name" value="RNA-binding S4 domain"/>
    <property type="match status" value="1"/>
</dbReference>
<dbReference type="GO" id="GO:0000455">
    <property type="term" value="P:enzyme-directed rRNA pseudouridine synthesis"/>
    <property type="evidence" value="ECO:0007669"/>
    <property type="project" value="UniProtKB-ARBA"/>
</dbReference>
<dbReference type="PROSITE" id="PS50889">
    <property type="entry name" value="S4"/>
    <property type="match status" value="1"/>
</dbReference>
<evidence type="ECO:0000256" key="3">
    <source>
        <dbReference type="ARBA" id="ARBA00023235"/>
    </source>
</evidence>
<keyword evidence="3" id="KW-0413">Isomerase</keyword>